<comment type="caution">
    <text evidence="2">The sequence shown here is derived from an EMBL/GenBank/DDBJ whole genome shotgun (WGS) entry which is preliminary data.</text>
</comment>
<sequence length="118" mass="14051">MKKLPIGIHTFSEIIKNDYLYIDKTKEAYEILNTYKYVFLSRPRRFGKGLFLTTLQAIFKGKKEFFKGLYIYDKYDFEPYPVIRIHWDGNFTSEFNFQSEVQSALNRNISGFVCEGLF</sequence>
<accession>C8PNG0</accession>
<protein>
    <recommendedName>
        <fullName evidence="1">AAA-ATPase-like domain-containing protein</fullName>
    </recommendedName>
</protein>
<evidence type="ECO:0000313" key="3">
    <source>
        <dbReference type="Proteomes" id="UP000004509"/>
    </source>
</evidence>
<dbReference type="Proteomes" id="UP000004509">
    <property type="component" value="Unassembled WGS sequence"/>
</dbReference>
<name>C8PNG0_9SPIR</name>
<dbReference type="InterPro" id="IPR018631">
    <property type="entry name" value="AAA-ATPase-like_dom"/>
</dbReference>
<dbReference type="AlphaFoldDB" id="C8PNG0"/>
<gene>
    <name evidence="2" type="ORF">TREVI0001_2590</name>
</gene>
<reference evidence="2 3" key="1">
    <citation type="submission" date="2009-07" db="EMBL/GenBank/DDBJ databases">
        <authorList>
            <person name="Madupu R."/>
            <person name="Sebastian Y."/>
            <person name="Durkin A.S."/>
            <person name="Torralba M."/>
            <person name="Methe B."/>
            <person name="Sutton G.G."/>
            <person name="Strausberg R.L."/>
            <person name="Nelson K.E."/>
        </authorList>
    </citation>
    <scope>NUCLEOTIDE SEQUENCE [LARGE SCALE GENOMIC DNA]</scope>
    <source>
        <strain evidence="2 3">ATCC 35580</strain>
    </source>
</reference>
<dbReference type="EMBL" id="ACYH01000013">
    <property type="protein sequence ID" value="EEV21065.1"/>
    <property type="molecule type" value="Genomic_DNA"/>
</dbReference>
<dbReference type="PANTHER" id="PTHR34825:SF1">
    <property type="entry name" value="AAA-ATPASE-LIKE DOMAIN-CONTAINING PROTEIN"/>
    <property type="match status" value="1"/>
</dbReference>
<dbReference type="Pfam" id="PF09820">
    <property type="entry name" value="AAA-ATPase_like"/>
    <property type="match status" value="1"/>
</dbReference>
<feature type="domain" description="AAA-ATPase-like" evidence="1">
    <location>
        <begin position="5"/>
        <end position="112"/>
    </location>
</feature>
<dbReference type="PANTHER" id="PTHR34825">
    <property type="entry name" value="CONSERVED PROTEIN, WITH A WEAK D-GALACTARATE DEHYDRATASE/ALTRONATE HYDROLASE DOMAIN"/>
    <property type="match status" value="1"/>
</dbReference>
<proteinExistence type="predicted"/>
<organism evidence="2 3">
    <name type="scientific">Treponema vincentii ATCC 35580</name>
    <dbReference type="NCBI Taxonomy" id="596324"/>
    <lineage>
        <taxon>Bacteria</taxon>
        <taxon>Pseudomonadati</taxon>
        <taxon>Spirochaetota</taxon>
        <taxon>Spirochaetia</taxon>
        <taxon>Spirochaetales</taxon>
        <taxon>Treponemataceae</taxon>
        <taxon>Treponema</taxon>
    </lineage>
</organism>
<evidence type="ECO:0000313" key="2">
    <source>
        <dbReference type="EMBL" id="EEV21065.1"/>
    </source>
</evidence>
<evidence type="ECO:0000259" key="1">
    <source>
        <dbReference type="Pfam" id="PF09820"/>
    </source>
</evidence>
<dbReference type="OrthoDB" id="9776605at2"/>
<dbReference type="eggNOG" id="COG1672">
    <property type="taxonomic scope" value="Bacteria"/>
</dbReference>
<dbReference type="STRING" id="596324.TREVI0001_2590"/>